<evidence type="ECO:0000313" key="2">
    <source>
        <dbReference type="Proteomes" id="UP000183868"/>
    </source>
</evidence>
<sequence>MFTKAEKAKRMRPAGGHLLLNHAGFHSGMRRRQKSILMGISMKKFFIFLLAPVLLMGQAYIQRDTESLTLGNNHFEARFSIKARKAKLDYLYNKDSGQRYGFKGDFFRITTTYLGEGITPPRNTPAKWSMQDFVLQDIRQTGKGNNQQALLIFEGHSLKITLRLNVPSQEPWFKINLELSPFNDVPVFIERVHVFDGKLMGLQTSHGGFGQPLYGDDLFFGIEFPGAYSESGGGDHVSCWYRLAQKLSVKKPLYTYPAVIGFAPSGRTQETFFGYIRTLRPRNDEPFVLYNTWYDVRDFSYDKLLSTIQAFKSTLIDRYGLTLDAFVIDDGWDDVHSVWELNRQKFPQGFAPLRRELEKMNSRLGLWISPWNGYGSARDKRVRWAGEHGYKTSGRHLCLGEDRYFNTFKNKTLQYLKEGDLSFYKIDGFLSICNESDHDHLPGIYSRTTLIERLIEILKALRAEKPDIFIDITVGTWLSPWWLQYADAVWMTGADYGHAEEVPAFSERDKAITFRDYTLYKDFVVNQFQFPLSNVMTHGIIKGKLNLLGGKNETLRDWMNNVVMYFSRGVMMWELYLSPEILSKEEWGFLAATMKWAHRNHKTLSNTVFLGGDPYQRKIYGYLHKGEDRSILILRNPFVQPQTISFEFARLFGKKEKRAFMVETLYPQRSIKGEPLRPGQPLSFNLQGYEVLVLQFKPISDTQPLYLSGAVLQPLKQTENSATYELYWDATMPHAPRLVNKSKIKRLIFNGQDLSVSAFESLLQNWSATQQKRTSPRLCFNALDRQQISGSVELGKDTLWYDARLGFLLDFSEAVKSLRIEFKMGERTVKPIVKKGAAGRWYWILLPMDDLQQPVAFHIQNEVDEPLPPANFSIWEMGMKKLVKMGKLTIKSKENVFEKENDIPTVSKGKWQTRPLFKGKF</sequence>
<name>A0A1J1C6U9_CALAY</name>
<accession>A0A1J1C6U9</accession>
<dbReference type="Proteomes" id="UP000183868">
    <property type="component" value="Chromosome"/>
</dbReference>
<dbReference type="InterPro" id="IPR013785">
    <property type="entry name" value="Aldolase_TIM"/>
</dbReference>
<gene>
    <name evidence="1" type="ORF">Cabys_1670</name>
</gene>
<reference evidence="1 2" key="1">
    <citation type="submission" date="2016-11" db="EMBL/GenBank/DDBJ databases">
        <title>Genomic analysis of Caldithrix abyssi and proposal of a novel bacterial phylum Caldithrichaeota.</title>
        <authorList>
            <person name="Kublanov I."/>
            <person name="Sigalova O."/>
            <person name="Gavrilov S."/>
            <person name="Lebedinsky A."/>
            <person name="Ivanova N."/>
            <person name="Daum C."/>
            <person name="Reddy T."/>
            <person name="Klenk H.P."/>
            <person name="Goker M."/>
            <person name="Reva O."/>
            <person name="Miroshnichenko M."/>
            <person name="Kyprides N."/>
            <person name="Woyke T."/>
            <person name="Gelfand M."/>
        </authorList>
    </citation>
    <scope>NUCLEOTIDE SEQUENCE [LARGE SCALE GENOMIC DNA]</scope>
    <source>
        <strain evidence="1 2">LF13</strain>
    </source>
</reference>
<dbReference type="SUPFAM" id="SSF51445">
    <property type="entry name" value="(Trans)glycosidases"/>
    <property type="match status" value="1"/>
</dbReference>
<dbReference type="Gene3D" id="3.20.20.70">
    <property type="entry name" value="Aldolase class I"/>
    <property type="match status" value="1"/>
</dbReference>
<dbReference type="EMBL" id="CP018099">
    <property type="protein sequence ID" value="APF18419.1"/>
    <property type="molecule type" value="Genomic_DNA"/>
</dbReference>
<protein>
    <submittedName>
        <fullName evidence="1">Melibiase</fullName>
    </submittedName>
</protein>
<dbReference type="AlphaFoldDB" id="A0A1J1C6U9"/>
<proteinExistence type="predicted"/>
<dbReference type="InterPro" id="IPR017853">
    <property type="entry name" value="GH"/>
</dbReference>
<dbReference type="Pfam" id="PF02065">
    <property type="entry name" value="Melibiase"/>
    <property type="match status" value="1"/>
</dbReference>
<organism evidence="1 2">
    <name type="scientific">Caldithrix abyssi DSM 13497</name>
    <dbReference type="NCBI Taxonomy" id="880073"/>
    <lineage>
        <taxon>Bacteria</taxon>
        <taxon>Pseudomonadati</taxon>
        <taxon>Calditrichota</taxon>
        <taxon>Calditrichia</taxon>
        <taxon>Calditrichales</taxon>
        <taxon>Calditrichaceae</taxon>
        <taxon>Caldithrix</taxon>
    </lineage>
</organism>
<dbReference type="KEGG" id="caby:Cabys_1670"/>
<evidence type="ECO:0000313" key="1">
    <source>
        <dbReference type="EMBL" id="APF18419.1"/>
    </source>
</evidence>